<name>A0A7J7T5L7_MYOMY</name>
<accession>A0A7J7T5L7</accession>
<evidence type="ECO:0000313" key="2">
    <source>
        <dbReference type="EMBL" id="KAF6295988.1"/>
    </source>
</evidence>
<keyword evidence="3" id="KW-1185">Reference proteome</keyword>
<feature type="region of interest" description="Disordered" evidence="1">
    <location>
        <begin position="42"/>
        <end position="113"/>
    </location>
</feature>
<gene>
    <name evidence="2" type="ORF">mMyoMyo1_009120</name>
</gene>
<sequence length="192" mass="20061">MALWAPGSEGPGLLAPVPVGPTRTRAVLRCLLPILSREALRASGPAPPPFLGAPPGEQRPGPQRVGAGFPQAAGALLSWPRGRRGGQMEGPRLGVPRSQERVSRGGEMARQPVPPVFLRSGHRALPFSSGRSQEGCPGHPVPAQGCRICRRWGHCGGCGPCCPPAPRPAADSPLHQLPAARRASLRVSAARH</sequence>
<evidence type="ECO:0000313" key="3">
    <source>
        <dbReference type="Proteomes" id="UP000527355"/>
    </source>
</evidence>
<evidence type="ECO:0000256" key="1">
    <source>
        <dbReference type="SAM" id="MobiDB-lite"/>
    </source>
</evidence>
<comment type="caution">
    <text evidence="2">The sequence shown here is derived from an EMBL/GenBank/DDBJ whole genome shotgun (WGS) entry which is preliminary data.</text>
</comment>
<proteinExistence type="predicted"/>
<dbReference type="AlphaFoldDB" id="A0A7J7T5L7"/>
<protein>
    <submittedName>
        <fullName evidence="2">Uncharacterized protein</fullName>
    </submittedName>
</protein>
<organism evidence="2 3">
    <name type="scientific">Myotis myotis</name>
    <name type="common">Greater mouse-eared bat</name>
    <name type="synonym">Vespertilio myotis</name>
    <dbReference type="NCBI Taxonomy" id="51298"/>
    <lineage>
        <taxon>Eukaryota</taxon>
        <taxon>Metazoa</taxon>
        <taxon>Chordata</taxon>
        <taxon>Craniata</taxon>
        <taxon>Vertebrata</taxon>
        <taxon>Euteleostomi</taxon>
        <taxon>Mammalia</taxon>
        <taxon>Eutheria</taxon>
        <taxon>Laurasiatheria</taxon>
        <taxon>Chiroptera</taxon>
        <taxon>Yangochiroptera</taxon>
        <taxon>Vespertilionidae</taxon>
        <taxon>Myotis</taxon>
    </lineage>
</organism>
<dbReference type="EMBL" id="JABWUV010000017">
    <property type="protein sequence ID" value="KAF6295988.1"/>
    <property type="molecule type" value="Genomic_DNA"/>
</dbReference>
<reference evidence="2 3" key="1">
    <citation type="journal article" date="2020" name="Nature">
        <title>Six reference-quality genomes reveal evolution of bat adaptations.</title>
        <authorList>
            <person name="Jebb D."/>
            <person name="Huang Z."/>
            <person name="Pippel M."/>
            <person name="Hughes G.M."/>
            <person name="Lavrichenko K."/>
            <person name="Devanna P."/>
            <person name="Winkler S."/>
            <person name="Jermiin L.S."/>
            <person name="Skirmuntt E.C."/>
            <person name="Katzourakis A."/>
            <person name="Burkitt-Gray L."/>
            <person name="Ray D.A."/>
            <person name="Sullivan K.A.M."/>
            <person name="Roscito J.G."/>
            <person name="Kirilenko B.M."/>
            <person name="Davalos L.M."/>
            <person name="Corthals A.P."/>
            <person name="Power M.L."/>
            <person name="Jones G."/>
            <person name="Ransome R.D."/>
            <person name="Dechmann D.K.N."/>
            <person name="Locatelli A.G."/>
            <person name="Puechmaille S.J."/>
            <person name="Fedrigo O."/>
            <person name="Jarvis E.D."/>
            <person name="Hiller M."/>
            <person name="Vernes S.C."/>
            <person name="Myers E.W."/>
            <person name="Teeling E.C."/>
        </authorList>
    </citation>
    <scope>NUCLEOTIDE SEQUENCE [LARGE SCALE GENOMIC DNA]</scope>
    <source>
        <strain evidence="2">MMyoMyo1</strain>
        <tissue evidence="2">Flight muscle</tissue>
    </source>
</reference>
<dbReference type="Proteomes" id="UP000527355">
    <property type="component" value="Unassembled WGS sequence"/>
</dbReference>